<comment type="caution">
    <text evidence="9">The sequence shown here is derived from an EMBL/GenBank/DDBJ whole genome shotgun (WGS) entry which is preliminary data.</text>
</comment>
<reference evidence="9 10" key="1">
    <citation type="submission" date="2017-09" db="EMBL/GenBank/DDBJ databases">
        <title>Depth-based differentiation of microbial function through sediment-hosted aquifers and enrichment of novel symbionts in the deep terrestrial subsurface.</title>
        <authorList>
            <person name="Probst A.J."/>
            <person name="Ladd B."/>
            <person name="Jarett J.K."/>
            <person name="Geller-Mcgrath D.E."/>
            <person name="Sieber C.M."/>
            <person name="Emerson J.B."/>
            <person name="Anantharaman K."/>
            <person name="Thomas B.C."/>
            <person name="Malmstrom R."/>
            <person name="Stieglmeier M."/>
            <person name="Klingl A."/>
            <person name="Woyke T."/>
            <person name="Ryan C.M."/>
            <person name="Banfield J.F."/>
        </authorList>
    </citation>
    <scope>NUCLEOTIDE SEQUENCE [LARGE SCALE GENOMIC DNA]</scope>
    <source>
        <strain evidence="9">CG11_big_fil_rev_8_21_14_0_20_39_34</strain>
    </source>
</reference>
<dbReference type="GO" id="GO:0005840">
    <property type="term" value="C:ribosome"/>
    <property type="evidence" value="ECO:0007669"/>
    <property type="project" value="UniProtKB-KW"/>
</dbReference>
<dbReference type="InterPro" id="IPR022803">
    <property type="entry name" value="Ribosomal_uL5_dom_sf"/>
</dbReference>
<organism evidence="9 10">
    <name type="scientific">Candidatus Magasanikbacteria bacterium CG11_big_fil_rev_8_21_14_0_20_39_34</name>
    <dbReference type="NCBI Taxonomy" id="1974653"/>
    <lineage>
        <taxon>Bacteria</taxon>
        <taxon>Candidatus Magasanikiibacteriota</taxon>
    </lineage>
</organism>
<evidence type="ECO:0000313" key="10">
    <source>
        <dbReference type="Proteomes" id="UP000229600"/>
    </source>
</evidence>
<dbReference type="Proteomes" id="UP000229600">
    <property type="component" value="Unassembled WGS sequence"/>
</dbReference>
<evidence type="ECO:0000313" key="9">
    <source>
        <dbReference type="EMBL" id="PIR03562.1"/>
    </source>
</evidence>
<dbReference type="NCBIfam" id="NF000585">
    <property type="entry name" value="PRK00010.1"/>
    <property type="match status" value="1"/>
</dbReference>
<evidence type="ECO:0000256" key="1">
    <source>
        <dbReference type="ARBA" id="ARBA00008553"/>
    </source>
</evidence>
<evidence type="ECO:0000256" key="3">
    <source>
        <dbReference type="ARBA" id="ARBA00023274"/>
    </source>
</evidence>
<dbReference type="InterPro" id="IPR031309">
    <property type="entry name" value="Ribosomal_uL5_C"/>
</dbReference>
<dbReference type="FunFam" id="3.30.1440.10:FF:000001">
    <property type="entry name" value="50S ribosomal protein L5"/>
    <property type="match status" value="1"/>
</dbReference>
<dbReference type="Gene3D" id="3.30.1440.10">
    <property type="match status" value="1"/>
</dbReference>
<dbReference type="GO" id="GO:0000049">
    <property type="term" value="F:tRNA binding"/>
    <property type="evidence" value="ECO:0007669"/>
    <property type="project" value="UniProtKB-UniRule"/>
</dbReference>
<dbReference type="EMBL" id="PCWN01000011">
    <property type="protein sequence ID" value="PIR03562.1"/>
    <property type="molecule type" value="Genomic_DNA"/>
</dbReference>
<dbReference type="GO" id="GO:0006412">
    <property type="term" value="P:translation"/>
    <property type="evidence" value="ECO:0007669"/>
    <property type="project" value="UniProtKB-UniRule"/>
</dbReference>
<dbReference type="Pfam" id="PF00281">
    <property type="entry name" value="Ribosomal_L5"/>
    <property type="match status" value="1"/>
</dbReference>
<dbReference type="GO" id="GO:0019843">
    <property type="term" value="F:rRNA binding"/>
    <property type="evidence" value="ECO:0007669"/>
    <property type="project" value="UniProtKB-UniRule"/>
</dbReference>
<keyword evidence="2 5" id="KW-0689">Ribosomal protein</keyword>
<dbReference type="InterPro" id="IPR031310">
    <property type="entry name" value="Ribosomal_uL5_N"/>
</dbReference>
<dbReference type="HAMAP" id="MF_01333_B">
    <property type="entry name" value="Ribosomal_uL5_B"/>
    <property type="match status" value="1"/>
</dbReference>
<dbReference type="PANTHER" id="PTHR11994">
    <property type="entry name" value="60S RIBOSOMAL PROTEIN L11-RELATED"/>
    <property type="match status" value="1"/>
</dbReference>
<evidence type="ECO:0000259" key="7">
    <source>
        <dbReference type="Pfam" id="PF00281"/>
    </source>
</evidence>
<gene>
    <name evidence="5" type="primary">rplE</name>
    <name evidence="9" type="ORF">COV59_05225</name>
</gene>
<dbReference type="GO" id="GO:0003735">
    <property type="term" value="F:structural constituent of ribosome"/>
    <property type="evidence" value="ECO:0007669"/>
    <property type="project" value="InterPro"/>
</dbReference>
<sequence>MSQLQTQFKQQVVPALKEKFGYKSVAQVPALKSVTVNVGYGRHNKDKAYIDNVENTLRRITGQKPVHNLARKSISNFKIREKADIGMSVTLRGEMMYEFLYRFVHLVLPRVRDFRGISKKAFDRQGNYSLGIKESIAFPEVNVDTSEKIHGLQVVITTSAKNKEEGLALLELLGFPFKQES</sequence>
<dbReference type="InterPro" id="IPR002132">
    <property type="entry name" value="Ribosomal_uL5"/>
</dbReference>
<dbReference type="InterPro" id="IPR020930">
    <property type="entry name" value="Ribosomal_uL5_bac-type"/>
</dbReference>
<keyword evidence="5" id="KW-0699">rRNA-binding</keyword>
<protein>
    <recommendedName>
        <fullName evidence="4 5">Large ribosomal subunit protein uL5</fullName>
    </recommendedName>
</protein>
<dbReference type="SUPFAM" id="SSF55282">
    <property type="entry name" value="RL5-like"/>
    <property type="match status" value="1"/>
</dbReference>
<evidence type="ECO:0000256" key="4">
    <source>
        <dbReference type="ARBA" id="ARBA00035245"/>
    </source>
</evidence>
<dbReference type="AlphaFoldDB" id="A0A2H0N3T7"/>
<proteinExistence type="inferred from homology"/>
<evidence type="ECO:0000256" key="5">
    <source>
        <dbReference type="HAMAP-Rule" id="MF_01333"/>
    </source>
</evidence>
<keyword evidence="5" id="KW-0820">tRNA-binding</keyword>
<accession>A0A2H0N3T7</accession>
<dbReference type="GO" id="GO:1990904">
    <property type="term" value="C:ribonucleoprotein complex"/>
    <property type="evidence" value="ECO:0007669"/>
    <property type="project" value="UniProtKB-KW"/>
</dbReference>
<comment type="function">
    <text evidence="5">This is 1 of the proteins that bind and probably mediate the attachment of the 5S RNA into the large ribosomal subunit, where it forms part of the central protuberance. In the 70S ribosome it contacts protein S13 of the 30S subunit (bridge B1b), connecting the 2 subunits; this bridge is implicated in subunit movement. Contacts the P site tRNA; the 5S rRNA and some of its associated proteins might help stabilize positioning of ribosome-bound tRNAs.</text>
</comment>
<feature type="domain" description="Large ribosomal subunit protein uL5 N-terminal" evidence="7">
    <location>
        <begin position="25"/>
        <end position="80"/>
    </location>
</feature>
<evidence type="ECO:0000259" key="8">
    <source>
        <dbReference type="Pfam" id="PF00673"/>
    </source>
</evidence>
<comment type="subunit">
    <text evidence="5">Part of the 50S ribosomal subunit; part of the 5S rRNA/L5/L18/L25 subcomplex. Contacts the 5S rRNA and the P site tRNA. Forms a bridge to the 30S subunit in the 70S ribosome.</text>
</comment>
<keyword evidence="3 5" id="KW-0687">Ribonucleoprotein</keyword>
<evidence type="ECO:0000256" key="2">
    <source>
        <dbReference type="ARBA" id="ARBA00022980"/>
    </source>
</evidence>
<name>A0A2H0N3T7_9BACT</name>
<evidence type="ECO:0000256" key="6">
    <source>
        <dbReference type="RuleBase" id="RU003930"/>
    </source>
</evidence>
<dbReference type="Pfam" id="PF00673">
    <property type="entry name" value="Ribosomal_L5_C"/>
    <property type="match status" value="1"/>
</dbReference>
<feature type="domain" description="Large ribosomal subunit protein uL5 C-terminal" evidence="8">
    <location>
        <begin position="85"/>
        <end position="177"/>
    </location>
</feature>
<keyword evidence="5" id="KW-0694">RNA-binding</keyword>
<comment type="similarity">
    <text evidence="1 5 6">Belongs to the universal ribosomal protein uL5 family.</text>
</comment>
<dbReference type="PIRSF" id="PIRSF002161">
    <property type="entry name" value="Ribosomal_L5"/>
    <property type="match status" value="1"/>
</dbReference>